<dbReference type="InterPro" id="IPR000999">
    <property type="entry name" value="RNase_III_dom"/>
</dbReference>
<dbReference type="SUPFAM" id="SSF69065">
    <property type="entry name" value="RNase III domain-like"/>
    <property type="match status" value="1"/>
</dbReference>
<dbReference type="GO" id="GO:0004525">
    <property type="term" value="F:ribonuclease III activity"/>
    <property type="evidence" value="ECO:0007669"/>
    <property type="project" value="InterPro"/>
</dbReference>
<evidence type="ECO:0000259" key="1">
    <source>
        <dbReference type="PROSITE" id="PS50142"/>
    </source>
</evidence>
<keyword evidence="3" id="KW-1185">Reference proteome</keyword>
<evidence type="ECO:0000313" key="3">
    <source>
        <dbReference type="Proteomes" id="UP001337655"/>
    </source>
</evidence>
<dbReference type="Proteomes" id="UP001337655">
    <property type="component" value="Unassembled WGS sequence"/>
</dbReference>
<sequence>MDSSTFNITRLAVEQIIDYPFRNPLLLQEALYAGGPIPLGHGPFTKPITEANKRLALMGDSFFKAILNDRCDEMGMSRALTNAELQRAASNKHLDVVGRKLGLDKYLVLQNGCPGVSKDLMATGVQAILGAVWRDSGKDLKAVEGVAERIGLL</sequence>
<dbReference type="RefSeq" id="XP_064658534.1">
    <property type="nucleotide sequence ID" value="XM_064803619.1"/>
</dbReference>
<accession>A0AAV9P8I6</accession>
<dbReference type="GeneID" id="89927717"/>
<evidence type="ECO:0000313" key="2">
    <source>
        <dbReference type="EMBL" id="KAK5169068.1"/>
    </source>
</evidence>
<dbReference type="Gene3D" id="1.10.1520.10">
    <property type="entry name" value="Ribonuclease III domain"/>
    <property type="match status" value="1"/>
</dbReference>
<feature type="domain" description="RNase III" evidence="1">
    <location>
        <begin position="90"/>
        <end position="137"/>
    </location>
</feature>
<dbReference type="InterPro" id="IPR036389">
    <property type="entry name" value="RNase_III_sf"/>
</dbReference>
<dbReference type="PROSITE" id="PS50142">
    <property type="entry name" value="RNASE_3_2"/>
    <property type="match status" value="1"/>
</dbReference>
<dbReference type="GO" id="GO:0006396">
    <property type="term" value="P:RNA processing"/>
    <property type="evidence" value="ECO:0007669"/>
    <property type="project" value="InterPro"/>
</dbReference>
<dbReference type="AlphaFoldDB" id="A0AAV9P8I6"/>
<protein>
    <recommendedName>
        <fullName evidence="1">RNase III domain-containing protein</fullName>
    </recommendedName>
</protein>
<name>A0AAV9P8I6_9PEZI</name>
<proteinExistence type="predicted"/>
<comment type="caution">
    <text evidence="2">The sequence shown here is derived from an EMBL/GenBank/DDBJ whole genome shotgun (WGS) entry which is preliminary data.</text>
</comment>
<gene>
    <name evidence="2" type="ORF">LTR77_006377</name>
</gene>
<organism evidence="2 3">
    <name type="scientific">Saxophila tyrrhenica</name>
    <dbReference type="NCBI Taxonomy" id="1690608"/>
    <lineage>
        <taxon>Eukaryota</taxon>
        <taxon>Fungi</taxon>
        <taxon>Dikarya</taxon>
        <taxon>Ascomycota</taxon>
        <taxon>Pezizomycotina</taxon>
        <taxon>Dothideomycetes</taxon>
        <taxon>Dothideomycetidae</taxon>
        <taxon>Mycosphaerellales</taxon>
        <taxon>Extremaceae</taxon>
        <taxon>Saxophila</taxon>
    </lineage>
</organism>
<reference evidence="2 3" key="1">
    <citation type="submission" date="2023-08" db="EMBL/GenBank/DDBJ databases">
        <title>Black Yeasts Isolated from many extreme environments.</title>
        <authorList>
            <person name="Coleine C."/>
            <person name="Stajich J.E."/>
            <person name="Selbmann L."/>
        </authorList>
    </citation>
    <scope>NUCLEOTIDE SEQUENCE [LARGE SCALE GENOMIC DNA]</scope>
    <source>
        <strain evidence="2 3">CCFEE 5935</strain>
    </source>
</reference>
<dbReference type="EMBL" id="JAVRRT010000009">
    <property type="protein sequence ID" value="KAK5169068.1"/>
    <property type="molecule type" value="Genomic_DNA"/>
</dbReference>